<evidence type="ECO:0000313" key="2">
    <source>
        <dbReference type="Proteomes" id="UP000596351"/>
    </source>
</evidence>
<keyword evidence="1" id="KW-0614">Plasmid</keyword>
<protein>
    <submittedName>
        <fullName evidence="1">Uncharacterized protein</fullName>
    </submittedName>
</protein>
<dbReference type="RefSeq" id="WP_203020882.1">
    <property type="nucleotide sequence ID" value="NZ_CP032406.1"/>
</dbReference>
<dbReference type="Proteomes" id="UP000596351">
    <property type="component" value="Plasmid p1"/>
</dbReference>
<keyword evidence="2" id="KW-1185">Reference proteome</keyword>
<gene>
    <name evidence="1" type="ORF">D4A92_22800</name>
</gene>
<evidence type="ECO:0000313" key="1">
    <source>
        <dbReference type="EMBL" id="QRF54350.1"/>
    </source>
</evidence>
<accession>A0ABX7F2B9</accession>
<reference evidence="1 2" key="1">
    <citation type="submission" date="2018-09" db="EMBL/GenBank/DDBJ databases">
        <title>Rhizobium sp. MAE2-X.</title>
        <authorList>
            <person name="Lee Y."/>
            <person name="Jeon C.O."/>
        </authorList>
    </citation>
    <scope>NUCLEOTIDE SEQUENCE [LARGE SCALE GENOMIC DNA]</scope>
    <source>
        <strain evidence="1 2">MAE2-X</strain>
        <plasmid evidence="1 2">p1</plasmid>
    </source>
</reference>
<proteinExistence type="predicted"/>
<geneLocation type="plasmid" evidence="1 2">
    <name>p1</name>
</geneLocation>
<sequence length="165" mass="18307">MATALKELTIALGLLASNPSAIGPQLGLSGYVWHVADLAQCSGKRVSDCKLLTSKWDWKRPQFFTISLRSSERKGKLELGLYLDNQDLTDTDMVCIMLIARTKSGAISGGEFVNLEVTNQHSRFEYVSIPVAVNLVPDKLEIGSKQCDETYRQDRKSAQRVLSRS</sequence>
<dbReference type="EMBL" id="CP032406">
    <property type="protein sequence ID" value="QRF54350.1"/>
    <property type="molecule type" value="Genomic_DNA"/>
</dbReference>
<name>A0ABX7F2B9_9HYPH</name>
<organism evidence="1 2">
    <name type="scientific">Rhizobium rosettiformans</name>
    <dbReference type="NCBI Taxonomy" id="1368430"/>
    <lineage>
        <taxon>Bacteria</taxon>
        <taxon>Pseudomonadati</taxon>
        <taxon>Pseudomonadota</taxon>
        <taxon>Alphaproteobacteria</taxon>
        <taxon>Hyphomicrobiales</taxon>
        <taxon>Rhizobiaceae</taxon>
        <taxon>Rhizobium/Agrobacterium group</taxon>
        <taxon>Rhizobium</taxon>
    </lineage>
</organism>